<dbReference type="PANTHER" id="PTHR42838">
    <property type="entry name" value="CYTOCHROME C OXIDASE SUBUNIT II"/>
    <property type="match status" value="1"/>
</dbReference>
<dbReference type="RefSeq" id="WP_204415793.1">
    <property type="nucleotide sequence ID" value="NZ_JAFBED010000004.1"/>
</dbReference>
<dbReference type="InterPro" id="IPR051403">
    <property type="entry name" value="NosZ/Cyto_c_oxidase_sub2"/>
</dbReference>
<dbReference type="InterPro" id="IPR034214">
    <property type="entry name" value="Ba3_CcO_II_C"/>
</dbReference>
<dbReference type="PROSITE" id="PS00078">
    <property type="entry name" value="COX2"/>
    <property type="match status" value="1"/>
</dbReference>
<protein>
    <recommendedName>
        <fullName evidence="5">Cytochrome aa3 subunit 2</fullName>
    </recommendedName>
</protein>
<gene>
    <name evidence="8" type="ORF">JOC95_002094</name>
</gene>
<evidence type="ECO:0000256" key="5">
    <source>
        <dbReference type="ARBA" id="ARBA00031399"/>
    </source>
</evidence>
<organism evidence="8 9">
    <name type="scientific">Sutcliffiella tianshenii</name>
    <dbReference type="NCBI Taxonomy" id="1463404"/>
    <lineage>
        <taxon>Bacteria</taxon>
        <taxon>Bacillati</taxon>
        <taxon>Bacillota</taxon>
        <taxon>Bacilli</taxon>
        <taxon>Bacillales</taxon>
        <taxon>Bacillaceae</taxon>
        <taxon>Sutcliffiella</taxon>
    </lineage>
</organism>
<dbReference type="PANTHER" id="PTHR42838:SF2">
    <property type="entry name" value="NITROUS-OXIDE REDUCTASE"/>
    <property type="match status" value="1"/>
</dbReference>
<evidence type="ECO:0000256" key="1">
    <source>
        <dbReference type="ARBA" id="ARBA00004196"/>
    </source>
</evidence>
<reference evidence="8 9" key="1">
    <citation type="submission" date="2021-01" db="EMBL/GenBank/DDBJ databases">
        <title>Genomic Encyclopedia of Type Strains, Phase IV (KMG-IV): sequencing the most valuable type-strain genomes for metagenomic binning, comparative biology and taxonomic classification.</title>
        <authorList>
            <person name="Goeker M."/>
        </authorList>
    </citation>
    <scope>NUCLEOTIDE SEQUENCE [LARGE SCALE GENOMIC DNA]</scope>
    <source>
        <strain evidence="8 9">DSM 25879</strain>
    </source>
</reference>
<dbReference type="Gene3D" id="2.60.40.420">
    <property type="entry name" value="Cupredoxins - blue copper proteins"/>
    <property type="match status" value="1"/>
</dbReference>
<evidence type="ECO:0000259" key="7">
    <source>
        <dbReference type="PROSITE" id="PS50857"/>
    </source>
</evidence>
<feature type="domain" description="Cytochrome oxidase subunit II copper A binding" evidence="7">
    <location>
        <begin position="49"/>
        <end position="155"/>
    </location>
</feature>
<accession>A0ABS2P037</accession>
<dbReference type="CDD" id="cd13913">
    <property type="entry name" value="ba3_CcO_II_C"/>
    <property type="match status" value="1"/>
</dbReference>
<evidence type="ECO:0000256" key="6">
    <source>
        <dbReference type="ARBA" id="ARBA00047816"/>
    </source>
</evidence>
<comment type="subcellular location">
    <subcellularLocation>
        <location evidence="1">Cell envelope</location>
    </subcellularLocation>
</comment>
<comment type="caution">
    <text evidence="8">The sequence shown here is derived from an EMBL/GenBank/DDBJ whole genome shotgun (WGS) entry which is preliminary data.</text>
</comment>
<evidence type="ECO:0000313" key="8">
    <source>
        <dbReference type="EMBL" id="MBM7620241.1"/>
    </source>
</evidence>
<evidence type="ECO:0000256" key="3">
    <source>
        <dbReference type="ARBA" id="ARBA00023008"/>
    </source>
</evidence>
<dbReference type="Pfam" id="PF00116">
    <property type="entry name" value="COX2"/>
    <property type="match status" value="1"/>
</dbReference>
<evidence type="ECO:0000313" key="9">
    <source>
        <dbReference type="Proteomes" id="UP000737402"/>
    </source>
</evidence>
<evidence type="ECO:0000256" key="4">
    <source>
        <dbReference type="ARBA" id="ARBA00024688"/>
    </source>
</evidence>
<sequence length="155" mass="16990">MHMHKYEKWWLLIGGGTLILFLSIIGVSAFAMGHTPPSDHMTINPAKVDETAPFNEPGLKKIGENEYELVMVSQAFSFTPNDIQIPKGATVHFKVTSKDVVHGFAIANTNVNMMITPGHINSITHTFDEAGSYLILCNEYCGAGHQVMSAKIEVS</sequence>
<dbReference type="SUPFAM" id="SSF49503">
    <property type="entry name" value="Cupredoxins"/>
    <property type="match status" value="1"/>
</dbReference>
<comment type="catalytic activity">
    <reaction evidence="6">
        <text>4 Fe(II)-[cytochrome c] + O2 + 8 H(+)(in) = 4 Fe(III)-[cytochrome c] + 2 H2O + 4 H(+)(out)</text>
        <dbReference type="Rhea" id="RHEA:11436"/>
        <dbReference type="Rhea" id="RHEA-COMP:10350"/>
        <dbReference type="Rhea" id="RHEA-COMP:14399"/>
        <dbReference type="ChEBI" id="CHEBI:15377"/>
        <dbReference type="ChEBI" id="CHEBI:15378"/>
        <dbReference type="ChEBI" id="CHEBI:15379"/>
        <dbReference type="ChEBI" id="CHEBI:29033"/>
        <dbReference type="ChEBI" id="CHEBI:29034"/>
        <dbReference type="EC" id="7.1.1.9"/>
    </reaction>
</comment>
<name>A0ABS2P037_9BACI</name>
<keyword evidence="3" id="KW-0186">Copper</keyword>
<evidence type="ECO:0000256" key="2">
    <source>
        <dbReference type="ARBA" id="ARBA00022723"/>
    </source>
</evidence>
<dbReference type="Proteomes" id="UP000737402">
    <property type="component" value="Unassembled WGS sequence"/>
</dbReference>
<keyword evidence="9" id="KW-1185">Reference proteome</keyword>
<dbReference type="InterPro" id="IPR008972">
    <property type="entry name" value="Cupredoxin"/>
</dbReference>
<dbReference type="InterPro" id="IPR001505">
    <property type="entry name" value="Copper_CuA"/>
</dbReference>
<comment type="function">
    <text evidence="4">Subunits I and II form the functional core of the enzyme complex. Electrons originating in cytochrome c are transferred via heme a and Cu(A) to the binuclear center formed by heme a3 and Cu(B).</text>
</comment>
<dbReference type="PROSITE" id="PS50857">
    <property type="entry name" value="COX2_CUA"/>
    <property type="match status" value="1"/>
</dbReference>
<proteinExistence type="predicted"/>
<dbReference type="InterPro" id="IPR002429">
    <property type="entry name" value="CcO_II-like_C"/>
</dbReference>
<dbReference type="EMBL" id="JAFBED010000004">
    <property type="protein sequence ID" value="MBM7620241.1"/>
    <property type="molecule type" value="Genomic_DNA"/>
</dbReference>
<keyword evidence="2" id="KW-0479">Metal-binding</keyword>